<reference evidence="1" key="1">
    <citation type="journal article" date="2021" name="New Phytol.">
        <title>Evolutionary innovations through gain and loss of genes in the ectomycorrhizal Boletales.</title>
        <authorList>
            <person name="Wu G."/>
            <person name="Miyauchi S."/>
            <person name="Morin E."/>
            <person name="Kuo A."/>
            <person name="Drula E."/>
            <person name="Varga T."/>
            <person name="Kohler A."/>
            <person name="Feng B."/>
            <person name="Cao Y."/>
            <person name="Lipzen A."/>
            <person name="Daum C."/>
            <person name="Hundley H."/>
            <person name="Pangilinan J."/>
            <person name="Johnson J."/>
            <person name="Barry K."/>
            <person name="LaButti K."/>
            <person name="Ng V."/>
            <person name="Ahrendt S."/>
            <person name="Min B."/>
            <person name="Choi I.G."/>
            <person name="Park H."/>
            <person name="Plett J.M."/>
            <person name="Magnuson J."/>
            <person name="Spatafora J.W."/>
            <person name="Nagy L.G."/>
            <person name="Henrissat B."/>
            <person name="Grigoriev I.V."/>
            <person name="Yang Z.L."/>
            <person name="Xu J."/>
            <person name="Martin F.M."/>
        </authorList>
    </citation>
    <scope>NUCLEOTIDE SEQUENCE</scope>
    <source>
        <strain evidence="1">KUC20120723A-06</strain>
    </source>
</reference>
<evidence type="ECO:0000313" key="2">
    <source>
        <dbReference type="Proteomes" id="UP000790709"/>
    </source>
</evidence>
<keyword evidence="2" id="KW-1185">Reference proteome</keyword>
<name>A0ACB8BP24_9AGAM</name>
<sequence length="362" mass="38091">MDTDLYKLDHTLQTPAPVSSLSVGQLGHILAGSDDGSLRVYSRSSSKVLKAIRGLGEVSSTVCLKSNGSELGDIWVASGRRAFYFALGTSQLVLKPSDACSVLEIGADDDDVLNELALNHKNSQLAFSLDSGAAGVVDLSTKKITRMRTSHQSICGTVKFIPDRPSELVTGGYDSALLHFDFQQGTVLSRFDLSAAPPASGVSLSPPFVLCSSISPSGIIAAGTADGRLWIGTGGEKSSGGSAGQKKRKRKWEGLNDDEGFVTDVAEGPVVATTFIAPRTLLICTLLGKVTQHEICGASSEGNLALEMKWTKTAENVVKVNALVAVEEWIVIGGFGKDGKGVIECWIKKSVDTSDTAPESAE</sequence>
<dbReference type="EMBL" id="MU266379">
    <property type="protein sequence ID" value="KAH7926623.1"/>
    <property type="molecule type" value="Genomic_DNA"/>
</dbReference>
<accession>A0ACB8BP24</accession>
<proteinExistence type="predicted"/>
<protein>
    <submittedName>
        <fullName evidence="1">Uncharacterized protein</fullName>
    </submittedName>
</protein>
<dbReference type="Proteomes" id="UP000790709">
    <property type="component" value="Unassembled WGS sequence"/>
</dbReference>
<comment type="caution">
    <text evidence="1">The sequence shown here is derived from an EMBL/GenBank/DDBJ whole genome shotgun (WGS) entry which is preliminary data.</text>
</comment>
<evidence type="ECO:0000313" key="1">
    <source>
        <dbReference type="EMBL" id="KAH7926623.1"/>
    </source>
</evidence>
<gene>
    <name evidence="1" type="ORF">BV22DRAFT_1032619</name>
</gene>
<organism evidence="1 2">
    <name type="scientific">Leucogyrophana mollusca</name>
    <dbReference type="NCBI Taxonomy" id="85980"/>
    <lineage>
        <taxon>Eukaryota</taxon>
        <taxon>Fungi</taxon>
        <taxon>Dikarya</taxon>
        <taxon>Basidiomycota</taxon>
        <taxon>Agaricomycotina</taxon>
        <taxon>Agaricomycetes</taxon>
        <taxon>Agaricomycetidae</taxon>
        <taxon>Boletales</taxon>
        <taxon>Boletales incertae sedis</taxon>
        <taxon>Leucogyrophana</taxon>
    </lineage>
</organism>